<feature type="non-terminal residue" evidence="2">
    <location>
        <position position="1"/>
    </location>
</feature>
<comment type="caution">
    <text evidence="2">The sequence shown here is derived from an EMBL/GenBank/DDBJ whole genome shotgun (WGS) entry which is preliminary data.</text>
</comment>
<feature type="transmembrane region" description="Helical" evidence="1">
    <location>
        <begin position="143"/>
        <end position="166"/>
    </location>
</feature>
<keyword evidence="1" id="KW-0812">Transmembrane</keyword>
<proteinExistence type="predicted"/>
<name>A0A820EHL1_9BILA</name>
<organism evidence="2 3">
    <name type="scientific">Adineta steineri</name>
    <dbReference type="NCBI Taxonomy" id="433720"/>
    <lineage>
        <taxon>Eukaryota</taxon>
        <taxon>Metazoa</taxon>
        <taxon>Spiralia</taxon>
        <taxon>Gnathifera</taxon>
        <taxon>Rotifera</taxon>
        <taxon>Eurotatoria</taxon>
        <taxon>Bdelloidea</taxon>
        <taxon>Adinetida</taxon>
        <taxon>Adinetidae</taxon>
        <taxon>Adineta</taxon>
    </lineage>
</organism>
<dbReference type="Proteomes" id="UP000663881">
    <property type="component" value="Unassembled WGS sequence"/>
</dbReference>
<dbReference type="AlphaFoldDB" id="A0A820EHL1"/>
<evidence type="ECO:0000313" key="3">
    <source>
        <dbReference type="Proteomes" id="UP000663881"/>
    </source>
</evidence>
<protein>
    <submittedName>
        <fullName evidence="2">Uncharacterized protein</fullName>
    </submittedName>
</protein>
<evidence type="ECO:0000256" key="1">
    <source>
        <dbReference type="SAM" id="Phobius"/>
    </source>
</evidence>
<keyword evidence="1" id="KW-0472">Membrane</keyword>
<reference evidence="2" key="1">
    <citation type="submission" date="2021-02" db="EMBL/GenBank/DDBJ databases">
        <authorList>
            <person name="Nowell W R."/>
        </authorList>
    </citation>
    <scope>NUCLEOTIDE SEQUENCE</scope>
</reference>
<evidence type="ECO:0000313" key="2">
    <source>
        <dbReference type="EMBL" id="CAF4246424.1"/>
    </source>
</evidence>
<accession>A0A820EHL1</accession>
<keyword evidence="1" id="KW-1133">Transmembrane helix</keyword>
<dbReference type="EMBL" id="CAJOAY010012076">
    <property type="protein sequence ID" value="CAF4246424.1"/>
    <property type="molecule type" value="Genomic_DNA"/>
</dbReference>
<gene>
    <name evidence="2" type="ORF">OKA104_LOCUS43360</name>
</gene>
<sequence>FSFMAESCSRPKLAKIILGIGCFFLGITVVCFAVGGPLYFQEHNKMRSYVKDSCRIRSATYETKPRCIAEGVKTTRYTTCYQAIWHVDFGPNGTFKETIRSNAEKSYQYIESTSQKYKVDSSYPCWYNSKKRSELTWYGPATFYPLILLLIGVISIPFAIISLVAFCRLRTRADL</sequence>
<feature type="transmembrane region" description="Helical" evidence="1">
    <location>
        <begin position="16"/>
        <end position="40"/>
    </location>
</feature>